<name>A0A914RNV5_PAREQ</name>
<proteinExistence type="predicted"/>
<keyword evidence="1" id="KW-1185">Reference proteome</keyword>
<dbReference type="WBParaSite" id="PEQ_0000358001-mRNA-1">
    <property type="protein sequence ID" value="PEQ_0000358001-mRNA-1"/>
    <property type="gene ID" value="PEQ_0000358001"/>
</dbReference>
<evidence type="ECO:0000313" key="1">
    <source>
        <dbReference type="Proteomes" id="UP000887564"/>
    </source>
</evidence>
<sequence length="50" mass="5974">MDRPPCQRKFEIYIPDNYTTHSSDSPKLIFNLGVIDLSEKWDNETRDCFH</sequence>
<organism evidence="1 2">
    <name type="scientific">Parascaris equorum</name>
    <name type="common">Equine roundworm</name>
    <dbReference type="NCBI Taxonomy" id="6256"/>
    <lineage>
        <taxon>Eukaryota</taxon>
        <taxon>Metazoa</taxon>
        <taxon>Ecdysozoa</taxon>
        <taxon>Nematoda</taxon>
        <taxon>Chromadorea</taxon>
        <taxon>Rhabditida</taxon>
        <taxon>Spirurina</taxon>
        <taxon>Ascaridomorpha</taxon>
        <taxon>Ascaridoidea</taxon>
        <taxon>Ascarididae</taxon>
        <taxon>Parascaris</taxon>
    </lineage>
</organism>
<dbReference type="AlphaFoldDB" id="A0A914RNV5"/>
<evidence type="ECO:0000313" key="2">
    <source>
        <dbReference type="WBParaSite" id="PEQ_0000358001-mRNA-1"/>
    </source>
</evidence>
<accession>A0A914RNV5</accession>
<reference evidence="2" key="1">
    <citation type="submission" date="2022-11" db="UniProtKB">
        <authorList>
            <consortium name="WormBaseParasite"/>
        </authorList>
    </citation>
    <scope>IDENTIFICATION</scope>
</reference>
<protein>
    <submittedName>
        <fullName evidence="2">Uncharacterized protein</fullName>
    </submittedName>
</protein>
<dbReference type="Proteomes" id="UP000887564">
    <property type="component" value="Unplaced"/>
</dbReference>